<feature type="region of interest" description="Disordered" evidence="1">
    <location>
        <begin position="1"/>
        <end position="48"/>
    </location>
</feature>
<dbReference type="EMBL" id="MHNL01000039">
    <property type="protein sequence ID" value="OGZ43106.1"/>
    <property type="molecule type" value="Genomic_DNA"/>
</dbReference>
<dbReference type="STRING" id="1802115.A2756_00055"/>
<sequence length="456" mass="51765">MEQFPVFTQKEELPTLAEEESRLLGGEVAPESELKRTPTSLSPEERAEDAERAFDAHMEAMIATHRVENAGNNGLIMRLTPNDVPEDARGMLEERGILFEEGAAVKLLKVYSPEQGKKEYEMLERAHTLVAEAPNPEELAQIPRPMLYREIAISKETREYLNQYGARLDNKVAVIMMEHVAGKDMATHLYDFILKERNYDPAVVEEMGFDEKQRLVSQALGFHAPGGNAPTEGEREFERIQVMVGNAGILMKYASDHKFQVHPANIEKIRRTAQLFHQNQLWHNDLHERNVMTKDPGDPGAGVYIIDFGSAGSRDESKSSGEMRASDETIVMRLKAIVDSTHAREREAQGLKDELLSFKGRLKSVGRWDVEYPKARALFGANPQTFLDGRFAAGSANSTELDKLIVTLDEMLEDPEVAEDKKQQITSFIRRHRESDKRGYVRKRFSYFDTRQKKDA</sequence>
<evidence type="ECO:0000256" key="1">
    <source>
        <dbReference type="SAM" id="MobiDB-lite"/>
    </source>
</evidence>
<evidence type="ECO:0000313" key="3">
    <source>
        <dbReference type="Proteomes" id="UP000177785"/>
    </source>
</evidence>
<protein>
    <submittedName>
        <fullName evidence="2">Uncharacterized protein</fullName>
    </submittedName>
</protein>
<organism evidence="2 3">
    <name type="scientific">Candidatus Ryanbacteria bacterium RIFCSPHIGHO2_01_FULL_48_27</name>
    <dbReference type="NCBI Taxonomy" id="1802115"/>
    <lineage>
        <taxon>Bacteria</taxon>
        <taxon>Candidatus Ryaniibacteriota</taxon>
    </lineage>
</organism>
<dbReference type="Gene3D" id="1.10.510.10">
    <property type="entry name" value="Transferase(Phosphotransferase) domain 1"/>
    <property type="match status" value="1"/>
</dbReference>
<comment type="caution">
    <text evidence="2">The sequence shown here is derived from an EMBL/GenBank/DDBJ whole genome shotgun (WGS) entry which is preliminary data.</text>
</comment>
<evidence type="ECO:0000313" key="2">
    <source>
        <dbReference type="EMBL" id="OGZ43106.1"/>
    </source>
</evidence>
<proteinExistence type="predicted"/>
<accession>A0A1G2FYH3</accession>
<dbReference type="Proteomes" id="UP000177785">
    <property type="component" value="Unassembled WGS sequence"/>
</dbReference>
<dbReference type="InterPro" id="IPR011009">
    <property type="entry name" value="Kinase-like_dom_sf"/>
</dbReference>
<name>A0A1G2FYH3_9BACT</name>
<reference evidence="2 3" key="1">
    <citation type="journal article" date="2016" name="Nat. Commun.">
        <title>Thousands of microbial genomes shed light on interconnected biogeochemical processes in an aquifer system.</title>
        <authorList>
            <person name="Anantharaman K."/>
            <person name="Brown C.T."/>
            <person name="Hug L.A."/>
            <person name="Sharon I."/>
            <person name="Castelle C.J."/>
            <person name="Probst A.J."/>
            <person name="Thomas B.C."/>
            <person name="Singh A."/>
            <person name="Wilkins M.J."/>
            <person name="Karaoz U."/>
            <person name="Brodie E.L."/>
            <person name="Williams K.H."/>
            <person name="Hubbard S.S."/>
            <person name="Banfield J.F."/>
        </authorList>
    </citation>
    <scope>NUCLEOTIDE SEQUENCE [LARGE SCALE GENOMIC DNA]</scope>
</reference>
<gene>
    <name evidence="2" type="ORF">A2756_00055</name>
</gene>
<dbReference type="AlphaFoldDB" id="A0A1G2FYH3"/>
<dbReference type="SUPFAM" id="SSF56112">
    <property type="entry name" value="Protein kinase-like (PK-like)"/>
    <property type="match status" value="1"/>
</dbReference>